<protein>
    <recommendedName>
        <fullName evidence="3">AbiEi antitoxin C-terminal domain-containing protein</fullName>
    </recommendedName>
</protein>
<dbReference type="EMBL" id="JAAMOZ010000001">
    <property type="protein sequence ID" value="NIH55507.1"/>
    <property type="molecule type" value="Genomic_DNA"/>
</dbReference>
<accession>A0ABX0SFQ0</accession>
<comment type="caution">
    <text evidence="1">The sequence shown here is derived from an EMBL/GenBank/DDBJ whole genome shotgun (WGS) entry which is preliminary data.</text>
</comment>
<gene>
    <name evidence="1" type="ORF">FB473_000152</name>
</gene>
<evidence type="ECO:0000313" key="2">
    <source>
        <dbReference type="Proteomes" id="UP000749311"/>
    </source>
</evidence>
<evidence type="ECO:0008006" key="3">
    <source>
        <dbReference type="Google" id="ProtNLM"/>
    </source>
</evidence>
<sequence>MAVKGVPTQIAAAPLRTVRPLMLRAVYADPEKELVRMRRDGRLVRIAPGTYTARPDDIATDADWFPNFEEAAMAYATGQYGPRVPVLAGIGAARFHHAIPRAIGVTVIAVPQRHRPVTLANGGKVIFTCAEVVRLDARLETGGLGAFMVATPEQTFVDLLAKPSLGGLPAEAQAAAAALAHSIDADRARRVAAQFPVEVRRRVEAALR</sequence>
<name>A0ABX0SFQ0_9ACTN</name>
<dbReference type="Proteomes" id="UP000749311">
    <property type="component" value="Unassembled WGS sequence"/>
</dbReference>
<organism evidence="1 2">
    <name type="scientific">Brooklawnia cerclae</name>
    <dbReference type="NCBI Taxonomy" id="349934"/>
    <lineage>
        <taxon>Bacteria</taxon>
        <taxon>Bacillati</taxon>
        <taxon>Actinomycetota</taxon>
        <taxon>Actinomycetes</taxon>
        <taxon>Propionibacteriales</taxon>
        <taxon>Propionibacteriaceae</taxon>
        <taxon>Brooklawnia</taxon>
    </lineage>
</organism>
<dbReference type="RefSeq" id="WP_167163917.1">
    <property type="nucleotide sequence ID" value="NZ_BAAAOO010000012.1"/>
</dbReference>
<keyword evidence="2" id="KW-1185">Reference proteome</keyword>
<reference evidence="1 2" key="1">
    <citation type="submission" date="2020-02" db="EMBL/GenBank/DDBJ databases">
        <title>Sequencing the genomes of 1000 actinobacteria strains.</title>
        <authorList>
            <person name="Klenk H.-P."/>
        </authorList>
    </citation>
    <scope>NUCLEOTIDE SEQUENCE [LARGE SCALE GENOMIC DNA]</scope>
    <source>
        <strain evidence="1 2">DSM 19609</strain>
    </source>
</reference>
<proteinExistence type="predicted"/>
<evidence type="ECO:0000313" key="1">
    <source>
        <dbReference type="EMBL" id="NIH55507.1"/>
    </source>
</evidence>